<keyword evidence="3" id="KW-1185">Reference proteome</keyword>
<accession>A0A816CI41</accession>
<sequence length="226" mass="25938">DGFSIKFSYPLGNMVQLINNILLVQLPALRSLDLGMEYYGTSWPITTCIAPLTYLCLGLRSMDILVRLISTPSLSNTLRQLHVKLCNNTFNTQTTISTTNLSIRMVNLHTFTLVQNFFSELTIKWTVFEILTSSNVMPILRRTNVSIFININDLNRVSSSPLFTDHRHVDVNFAFNLINCPQYIKMTQYIPRGNRFHPREIVGATFVVNHWSDRSEWLTDSDPFVS</sequence>
<organism evidence="1 3">
    <name type="scientific">Didymodactylos carnosus</name>
    <dbReference type="NCBI Taxonomy" id="1234261"/>
    <lineage>
        <taxon>Eukaryota</taxon>
        <taxon>Metazoa</taxon>
        <taxon>Spiralia</taxon>
        <taxon>Gnathifera</taxon>
        <taxon>Rotifera</taxon>
        <taxon>Eurotatoria</taxon>
        <taxon>Bdelloidea</taxon>
        <taxon>Philodinida</taxon>
        <taxon>Philodinidae</taxon>
        <taxon>Didymodactylos</taxon>
    </lineage>
</organism>
<dbReference type="OrthoDB" id="10051621at2759"/>
<protein>
    <submittedName>
        <fullName evidence="1">Uncharacterized protein</fullName>
    </submittedName>
</protein>
<dbReference type="EMBL" id="CAJNOQ010041884">
    <property type="protein sequence ID" value="CAF1625152.1"/>
    <property type="molecule type" value="Genomic_DNA"/>
</dbReference>
<dbReference type="EMBL" id="CAJOBC010109324">
    <property type="protein sequence ID" value="CAF4518591.1"/>
    <property type="molecule type" value="Genomic_DNA"/>
</dbReference>
<proteinExistence type="predicted"/>
<dbReference type="Proteomes" id="UP000663829">
    <property type="component" value="Unassembled WGS sequence"/>
</dbReference>
<gene>
    <name evidence="1" type="ORF">GPM918_LOCUS43987</name>
    <name evidence="2" type="ORF">SRO942_LOCUS45658</name>
</gene>
<feature type="non-terminal residue" evidence="1">
    <location>
        <position position="1"/>
    </location>
</feature>
<name>A0A816CI41_9BILA</name>
<evidence type="ECO:0000313" key="2">
    <source>
        <dbReference type="EMBL" id="CAF4518591.1"/>
    </source>
</evidence>
<evidence type="ECO:0000313" key="1">
    <source>
        <dbReference type="EMBL" id="CAF1625152.1"/>
    </source>
</evidence>
<dbReference type="AlphaFoldDB" id="A0A816CI41"/>
<dbReference type="Proteomes" id="UP000681722">
    <property type="component" value="Unassembled WGS sequence"/>
</dbReference>
<comment type="caution">
    <text evidence="1">The sequence shown here is derived from an EMBL/GenBank/DDBJ whole genome shotgun (WGS) entry which is preliminary data.</text>
</comment>
<reference evidence="1" key="1">
    <citation type="submission" date="2021-02" db="EMBL/GenBank/DDBJ databases">
        <authorList>
            <person name="Nowell W R."/>
        </authorList>
    </citation>
    <scope>NUCLEOTIDE SEQUENCE</scope>
</reference>
<evidence type="ECO:0000313" key="3">
    <source>
        <dbReference type="Proteomes" id="UP000663829"/>
    </source>
</evidence>